<dbReference type="SUPFAM" id="SSF82544">
    <property type="entry name" value="GckA/TtuD-like"/>
    <property type="match status" value="1"/>
</dbReference>
<evidence type="ECO:0000259" key="1">
    <source>
        <dbReference type="Pfam" id="PF05161"/>
    </source>
</evidence>
<accession>A0A849L0Q0</accession>
<name>A0A849L0Q0_9RHOB</name>
<sequence>MTEPRTLLRALFDAAVSAALPERIVPPHVPETVPGRLVVIGAGKASAAMAAVVERHYGGDLTGLVVTRYGHAAPCARIEIVEAAHPVPDAAGARAAERMLALLESLGPEDHVLALISGGGSALLTLLPEGLAHEDAQALNRALLASGASIDEMNCIRRHLSRTAGGRLAAAAWPARMTSLLISDVPGDDPVNIASGPTVGDPTTLADARTLIAKYDLDLPDSIRAALNDPARESVKPGDPRLAHATAHVVAAPMASLEAAADVARTAGVTAEILGDAIEGEARATGREFAALALERQAAMTPGDAPLVLISGGETTVTLPRDGRALGKGGRNVDFLLGLADALDGARGIWAIAGDTDGVDGAEEVAGAIVGPDTPTRAEAAGMSIATALHRFDGHGLFALLDDQVVTGPTLTNVNDFRAILIQPH</sequence>
<dbReference type="EMBL" id="JABFBC010000001">
    <property type="protein sequence ID" value="NNU79844.1"/>
    <property type="molecule type" value="Genomic_DNA"/>
</dbReference>
<dbReference type="InterPro" id="IPR037035">
    <property type="entry name" value="GK-like_C_sf"/>
</dbReference>
<evidence type="ECO:0000313" key="3">
    <source>
        <dbReference type="EMBL" id="NNU79844.1"/>
    </source>
</evidence>
<feature type="domain" description="MOFRL" evidence="1">
    <location>
        <begin position="308"/>
        <end position="416"/>
    </location>
</feature>
<keyword evidence="4" id="KW-1185">Reference proteome</keyword>
<dbReference type="RefSeq" id="WP_171323150.1">
    <property type="nucleotide sequence ID" value="NZ_JABFBC010000001.1"/>
</dbReference>
<keyword evidence="3" id="KW-0418">Kinase</keyword>
<dbReference type="Gene3D" id="3.40.50.10180">
    <property type="entry name" value="Glycerate kinase, MOFRL-like N-terminal domain"/>
    <property type="match status" value="1"/>
</dbReference>
<dbReference type="InterPro" id="IPR039760">
    <property type="entry name" value="MOFRL_protein"/>
</dbReference>
<keyword evidence="3" id="KW-0808">Transferase</keyword>
<dbReference type="InterPro" id="IPR025286">
    <property type="entry name" value="MOFRL_assoc_dom"/>
</dbReference>
<dbReference type="AlphaFoldDB" id="A0A849L0Q0"/>
<feature type="domain" description="MOFRL-associated" evidence="2">
    <location>
        <begin position="8"/>
        <end position="227"/>
    </location>
</feature>
<protein>
    <submittedName>
        <fullName evidence="3">Glycerate kinase</fullName>
    </submittedName>
</protein>
<dbReference type="GO" id="GO:0005737">
    <property type="term" value="C:cytoplasm"/>
    <property type="evidence" value="ECO:0007669"/>
    <property type="project" value="TreeGrafter"/>
</dbReference>
<evidence type="ECO:0000313" key="4">
    <source>
        <dbReference type="Proteomes" id="UP000572377"/>
    </source>
</evidence>
<comment type="caution">
    <text evidence="3">The sequence shown here is derived from an EMBL/GenBank/DDBJ whole genome shotgun (WGS) entry which is preliminary data.</text>
</comment>
<dbReference type="PANTHER" id="PTHR12227:SF0">
    <property type="entry name" value="GLYCERATE KINASE"/>
    <property type="match status" value="1"/>
</dbReference>
<reference evidence="3 4" key="1">
    <citation type="submission" date="2020-05" db="EMBL/GenBank/DDBJ databases">
        <title>Gimesia benthica sp. nov., a novel planctomycete isolated from a deep-sea water sample of the Northwest Indian Ocean.</title>
        <authorList>
            <person name="Wang J."/>
            <person name="Ruan C."/>
            <person name="Song L."/>
            <person name="Zhu Y."/>
            <person name="Li A."/>
            <person name="Zheng X."/>
            <person name="Wang L."/>
            <person name="Lu Z."/>
            <person name="Huang Y."/>
            <person name="Du W."/>
            <person name="Zhou Y."/>
            <person name="Huang L."/>
            <person name="Dai X."/>
        </authorList>
    </citation>
    <scope>NUCLEOTIDE SEQUENCE [LARGE SCALE GENOMIC DNA]</scope>
    <source>
        <strain evidence="3 4">YYQ-30</strain>
    </source>
</reference>
<dbReference type="Pfam" id="PF13660">
    <property type="entry name" value="DUF4147"/>
    <property type="match status" value="1"/>
</dbReference>
<dbReference type="Proteomes" id="UP000572377">
    <property type="component" value="Unassembled WGS sequence"/>
</dbReference>
<dbReference type="PANTHER" id="PTHR12227">
    <property type="entry name" value="GLYCERATE KINASE"/>
    <property type="match status" value="1"/>
</dbReference>
<dbReference type="Pfam" id="PF05161">
    <property type="entry name" value="MOFRL"/>
    <property type="match status" value="1"/>
</dbReference>
<dbReference type="Gene3D" id="3.40.1480.10">
    <property type="entry name" value="MOFRL domain"/>
    <property type="match status" value="1"/>
</dbReference>
<proteinExistence type="predicted"/>
<gene>
    <name evidence="3" type="ORF">HMH01_05250</name>
</gene>
<organism evidence="3 4">
    <name type="scientific">Halovulum dunhuangense</name>
    <dbReference type="NCBI Taxonomy" id="1505036"/>
    <lineage>
        <taxon>Bacteria</taxon>
        <taxon>Pseudomonadati</taxon>
        <taxon>Pseudomonadota</taxon>
        <taxon>Alphaproteobacteria</taxon>
        <taxon>Rhodobacterales</taxon>
        <taxon>Paracoccaceae</taxon>
        <taxon>Halovulum</taxon>
    </lineage>
</organism>
<dbReference type="InterPro" id="IPR038614">
    <property type="entry name" value="GK_N_sf"/>
</dbReference>
<evidence type="ECO:0000259" key="2">
    <source>
        <dbReference type="Pfam" id="PF13660"/>
    </source>
</evidence>
<dbReference type="GO" id="GO:0008887">
    <property type="term" value="F:glycerate kinase activity"/>
    <property type="evidence" value="ECO:0007669"/>
    <property type="project" value="InterPro"/>
</dbReference>
<dbReference type="InterPro" id="IPR007835">
    <property type="entry name" value="MOFRL"/>
</dbReference>